<dbReference type="Proteomes" id="UP000805193">
    <property type="component" value="Unassembled WGS sequence"/>
</dbReference>
<evidence type="ECO:0000313" key="2">
    <source>
        <dbReference type="Proteomes" id="UP000805193"/>
    </source>
</evidence>
<organism evidence="1 2">
    <name type="scientific">Ixodes persulcatus</name>
    <name type="common">Taiga tick</name>
    <dbReference type="NCBI Taxonomy" id="34615"/>
    <lineage>
        <taxon>Eukaryota</taxon>
        <taxon>Metazoa</taxon>
        <taxon>Ecdysozoa</taxon>
        <taxon>Arthropoda</taxon>
        <taxon>Chelicerata</taxon>
        <taxon>Arachnida</taxon>
        <taxon>Acari</taxon>
        <taxon>Parasitiformes</taxon>
        <taxon>Ixodida</taxon>
        <taxon>Ixodoidea</taxon>
        <taxon>Ixodidae</taxon>
        <taxon>Ixodinae</taxon>
        <taxon>Ixodes</taxon>
    </lineage>
</organism>
<accession>A0AC60P3R4</accession>
<comment type="caution">
    <text evidence="1">The sequence shown here is derived from an EMBL/GenBank/DDBJ whole genome shotgun (WGS) entry which is preliminary data.</text>
</comment>
<reference evidence="1 2" key="1">
    <citation type="journal article" date="2020" name="Cell">
        <title>Large-Scale Comparative Analyses of Tick Genomes Elucidate Their Genetic Diversity and Vector Capacities.</title>
        <authorList>
            <consortium name="Tick Genome and Microbiome Consortium (TIGMIC)"/>
            <person name="Jia N."/>
            <person name="Wang J."/>
            <person name="Shi W."/>
            <person name="Du L."/>
            <person name="Sun Y."/>
            <person name="Zhan W."/>
            <person name="Jiang J.F."/>
            <person name="Wang Q."/>
            <person name="Zhang B."/>
            <person name="Ji P."/>
            <person name="Bell-Sakyi L."/>
            <person name="Cui X.M."/>
            <person name="Yuan T.T."/>
            <person name="Jiang B.G."/>
            <person name="Yang W.F."/>
            <person name="Lam T.T."/>
            <person name="Chang Q.C."/>
            <person name="Ding S.J."/>
            <person name="Wang X.J."/>
            <person name="Zhu J.G."/>
            <person name="Ruan X.D."/>
            <person name="Zhao L."/>
            <person name="Wei J.T."/>
            <person name="Ye R.Z."/>
            <person name="Que T.C."/>
            <person name="Du C.H."/>
            <person name="Zhou Y.H."/>
            <person name="Cheng J.X."/>
            <person name="Dai P.F."/>
            <person name="Guo W.B."/>
            <person name="Han X.H."/>
            <person name="Huang E.J."/>
            <person name="Li L.F."/>
            <person name="Wei W."/>
            <person name="Gao Y.C."/>
            <person name="Liu J.Z."/>
            <person name="Shao H.Z."/>
            <person name="Wang X."/>
            <person name="Wang C.C."/>
            <person name="Yang T.C."/>
            <person name="Huo Q.B."/>
            <person name="Li W."/>
            <person name="Chen H.Y."/>
            <person name="Chen S.E."/>
            <person name="Zhou L.G."/>
            <person name="Ni X.B."/>
            <person name="Tian J.H."/>
            <person name="Sheng Y."/>
            <person name="Liu T."/>
            <person name="Pan Y.S."/>
            <person name="Xia L.Y."/>
            <person name="Li J."/>
            <person name="Zhao F."/>
            <person name="Cao W.C."/>
        </authorList>
    </citation>
    <scope>NUCLEOTIDE SEQUENCE [LARGE SCALE GENOMIC DNA]</scope>
    <source>
        <strain evidence="1">Iper-2018</strain>
    </source>
</reference>
<dbReference type="EMBL" id="JABSTQ010011209">
    <property type="protein sequence ID" value="KAG0414053.1"/>
    <property type="molecule type" value="Genomic_DNA"/>
</dbReference>
<evidence type="ECO:0000313" key="1">
    <source>
        <dbReference type="EMBL" id="KAG0414053.1"/>
    </source>
</evidence>
<sequence>MVAAAWKVTRTSIIINCFKRAGFVTSIAEAASGSAIPQDDQEEAMPSPWEELRRLDKVVEDVSFTDYVRADANTDTDTMEALDDGAVVQLVSGARRRLEDAENPKTAKAPVPAPIQVMDAIDPLRLFAGDHEGAEYVLNALKSFEKSVRPLLIQCTQAKLTSFFAKK</sequence>
<gene>
    <name evidence="1" type="ORF">HPB47_008793</name>
</gene>
<proteinExistence type="predicted"/>
<name>A0AC60P3R4_IXOPE</name>
<protein>
    <submittedName>
        <fullName evidence="1">Uncharacterized protein</fullName>
    </submittedName>
</protein>
<keyword evidence="2" id="KW-1185">Reference proteome</keyword>